<gene>
    <name evidence="1" type="ORF">B1A74_03930</name>
</gene>
<dbReference type="STRING" id="252474.B1A74_03930"/>
<organism evidence="1 2">
    <name type="scientific">Thioalkalivibrio halophilus</name>
    <dbReference type="NCBI Taxonomy" id="252474"/>
    <lineage>
        <taxon>Bacteria</taxon>
        <taxon>Pseudomonadati</taxon>
        <taxon>Pseudomonadota</taxon>
        <taxon>Gammaproteobacteria</taxon>
        <taxon>Chromatiales</taxon>
        <taxon>Ectothiorhodospiraceae</taxon>
        <taxon>Thioalkalivibrio</taxon>
    </lineage>
</organism>
<dbReference type="EMBL" id="MUZR01000009">
    <property type="protein sequence ID" value="OOC10819.1"/>
    <property type="molecule type" value="Genomic_DNA"/>
</dbReference>
<sequence length="72" mass="7372">MRLRTYSQRAGRMPWLSTMGTNAAIVALGALLMSMVGAGTFVVHLPIASLAAAIGIPCVSGHAHPGARSAVQ</sequence>
<proteinExistence type="predicted"/>
<dbReference type="Proteomes" id="UP000189177">
    <property type="component" value="Unassembled WGS sequence"/>
</dbReference>
<keyword evidence="2" id="KW-1185">Reference proteome</keyword>
<dbReference type="AlphaFoldDB" id="A0A1V3A0H2"/>
<comment type="caution">
    <text evidence="1">The sequence shown here is derived from an EMBL/GenBank/DDBJ whole genome shotgun (WGS) entry which is preliminary data.</text>
</comment>
<reference evidence="1 2" key="1">
    <citation type="submission" date="2017-02" db="EMBL/GenBank/DDBJ databases">
        <title>Genomic diversity within the haloalkaliphilic genus Thioalkalivibrio.</title>
        <authorList>
            <person name="Ahn A.-C."/>
            <person name="Meier-Kolthoff J."/>
            <person name="Overmars L."/>
            <person name="Richter M."/>
            <person name="Woyke T."/>
            <person name="Sorokin D.Y."/>
            <person name="Muyzer G."/>
        </authorList>
    </citation>
    <scope>NUCLEOTIDE SEQUENCE [LARGE SCALE GENOMIC DNA]</scope>
    <source>
        <strain evidence="1 2">HL17</strain>
    </source>
</reference>
<evidence type="ECO:0000313" key="2">
    <source>
        <dbReference type="Proteomes" id="UP000189177"/>
    </source>
</evidence>
<protein>
    <submittedName>
        <fullName evidence="1">Uncharacterized protein</fullName>
    </submittedName>
</protein>
<name>A0A1V3A0H2_9GAMM</name>
<accession>A0A1V3A0H2</accession>
<evidence type="ECO:0000313" key="1">
    <source>
        <dbReference type="EMBL" id="OOC10819.1"/>
    </source>
</evidence>